<feature type="signal peptide" evidence="2">
    <location>
        <begin position="1"/>
        <end position="19"/>
    </location>
</feature>
<evidence type="ECO:0000256" key="1">
    <source>
        <dbReference type="SAM" id="Phobius"/>
    </source>
</evidence>
<evidence type="ECO:0000313" key="5">
    <source>
        <dbReference type="Proteomes" id="UP000756530"/>
    </source>
</evidence>
<sequence>MFRQAILLFLLIIATPLAAQDGGSFAFGGDRFEAGRTVEISDETDGDLFAAGNRVALESAVEGSVHAAGRIVSVDGDVGGNVYAAGMDVELSGAVSGNASLAGDTVTVNEPVSGNIRAMGSTVTLTAPVAGSAILGGETVNIDAAISGDLAIGGEDIDWGEAAEVAGEVHVYAEEGDEPEIPARVAPADRVTFHDVSHWEDQMPDGFEDDEPRGFWARLGGLFGSVLVTGLLAFALAALAPGFMASIRERVLDQPGRSLWMGALGLAAVAGSTVVLAMTGIGIFIAPLAIFAAVALGFAGYVIGAYLLGAWLLTAVGQDAPDSTADRAIAAFVGAGLMTFVALIPFIGWLAVVAVLLIGIGGLVIRWFRPGFYTGA</sequence>
<proteinExistence type="predicted"/>
<keyword evidence="1" id="KW-0812">Transmembrane</keyword>
<feature type="transmembrane region" description="Helical" evidence="1">
    <location>
        <begin position="290"/>
        <end position="313"/>
    </location>
</feature>
<accession>A0ABS6T2H0</accession>
<comment type="caution">
    <text evidence="4">The sequence shown here is derived from an EMBL/GenBank/DDBJ whole genome shotgun (WGS) entry which is preliminary data.</text>
</comment>
<feature type="domain" description="DUF8173" evidence="3">
    <location>
        <begin position="222"/>
        <end position="362"/>
    </location>
</feature>
<feature type="transmembrane region" description="Helical" evidence="1">
    <location>
        <begin position="222"/>
        <end position="247"/>
    </location>
</feature>
<gene>
    <name evidence="4" type="ORF">KJP28_07310</name>
</gene>
<feature type="transmembrane region" description="Helical" evidence="1">
    <location>
        <begin position="349"/>
        <end position="368"/>
    </location>
</feature>
<feature type="transmembrane region" description="Helical" evidence="1">
    <location>
        <begin position="259"/>
        <end position="284"/>
    </location>
</feature>
<evidence type="ECO:0000313" key="4">
    <source>
        <dbReference type="EMBL" id="MBV7378731.1"/>
    </source>
</evidence>
<keyword evidence="2" id="KW-0732">Signal</keyword>
<dbReference type="EMBL" id="JAHUZE010000002">
    <property type="protein sequence ID" value="MBV7378731.1"/>
    <property type="molecule type" value="Genomic_DNA"/>
</dbReference>
<organism evidence="4 5">
    <name type="scientific">Maritimibacter dapengensis</name>
    <dbReference type="NCBI Taxonomy" id="2836868"/>
    <lineage>
        <taxon>Bacteria</taxon>
        <taxon>Pseudomonadati</taxon>
        <taxon>Pseudomonadota</taxon>
        <taxon>Alphaproteobacteria</taxon>
        <taxon>Rhodobacterales</taxon>
        <taxon>Roseobacteraceae</taxon>
        <taxon>Maritimibacter</taxon>
    </lineage>
</organism>
<dbReference type="Pfam" id="PF26514">
    <property type="entry name" value="DUF8173"/>
    <property type="match status" value="1"/>
</dbReference>
<keyword evidence="1" id="KW-0472">Membrane</keyword>
<dbReference type="InterPro" id="IPR058486">
    <property type="entry name" value="DUF8173"/>
</dbReference>
<reference evidence="4 5" key="1">
    <citation type="submission" date="2021-05" db="EMBL/GenBank/DDBJ databases">
        <title>Culturable bacteria isolated from Daya Bay.</title>
        <authorList>
            <person name="Zheng W."/>
            <person name="Yu S."/>
            <person name="Huang Y."/>
        </authorList>
    </citation>
    <scope>NUCLEOTIDE SEQUENCE [LARGE SCALE GENOMIC DNA]</scope>
    <source>
        <strain evidence="4 5">DP4N28-5</strain>
    </source>
</reference>
<keyword evidence="1" id="KW-1133">Transmembrane helix</keyword>
<dbReference type="RefSeq" id="WP_218391914.1">
    <property type="nucleotide sequence ID" value="NZ_JAHUZE010000002.1"/>
</dbReference>
<feature type="chain" id="PRO_5045560460" description="DUF8173 domain-containing protein" evidence="2">
    <location>
        <begin position="20"/>
        <end position="376"/>
    </location>
</feature>
<dbReference type="Proteomes" id="UP000756530">
    <property type="component" value="Unassembled WGS sequence"/>
</dbReference>
<keyword evidence="5" id="KW-1185">Reference proteome</keyword>
<name>A0ABS6T2H0_9RHOB</name>
<evidence type="ECO:0000259" key="3">
    <source>
        <dbReference type="Pfam" id="PF26514"/>
    </source>
</evidence>
<evidence type="ECO:0000256" key="2">
    <source>
        <dbReference type="SAM" id="SignalP"/>
    </source>
</evidence>
<feature type="transmembrane region" description="Helical" evidence="1">
    <location>
        <begin position="325"/>
        <end position="343"/>
    </location>
</feature>
<protein>
    <recommendedName>
        <fullName evidence="3">DUF8173 domain-containing protein</fullName>
    </recommendedName>
</protein>